<proteinExistence type="predicted"/>
<gene>
    <name evidence="2" type="ORF">MSPICULIGERA_LOCUS9412</name>
</gene>
<organism evidence="2 3">
    <name type="scientific">Mesorhabditis spiculigera</name>
    <dbReference type="NCBI Taxonomy" id="96644"/>
    <lineage>
        <taxon>Eukaryota</taxon>
        <taxon>Metazoa</taxon>
        <taxon>Ecdysozoa</taxon>
        <taxon>Nematoda</taxon>
        <taxon>Chromadorea</taxon>
        <taxon>Rhabditida</taxon>
        <taxon>Rhabditina</taxon>
        <taxon>Rhabditomorpha</taxon>
        <taxon>Rhabditoidea</taxon>
        <taxon>Rhabditidae</taxon>
        <taxon>Mesorhabditinae</taxon>
        <taxon>Mesorhabditis</taxon>
    </lineage>
</organism>
<keyword evidence="3" id="KW-1185">Reference proteome</keyword>
<evidence type="ECO:0000256" key="1">
    <source>
        <dbReference type="SAM" id="MobiDB-lite"/>
    </source>
</evidence>
<evidence type="ECO:0000313" key="3">
    <source>
        <dbReference type="Proteomes" id="UP001177023"/>
    </source>
</evidence>
<feature type="region of interest" description="Disordered" evidence="1">
    <location>
        <begin position="1"/>
        <end position="112"/>
    </location>
</feature>
<evidence type="ECO:0000313" key="2">
    <source>
        <dbReference type="EMBL" id="CAJ0570984.1"/>
    </source>
</evidence>
<comment type="caution">
    <text evidence="2">The sequence shown here is derived from an EMBL/GenBank/DDBJ whole genome shotgun (WGS) entry which is preliminary data.</text>
</comment>
<feature type="non-terminal residue" evidence="2">
    <location>
        <position position="174"/>
    </location>
</feature>
<accession>A0AA36G013</accession>
<dbReference type="AlphaFoldDB" id="A0AA36G013"/>
<name>A0AA36G013_9BILA</name>
<protein>
    <submittedName>
        <fullName evidence="2">Uncharacterized protein</fullName>
    </submittedName>
</protein>
<reference evidence="2" key="1">
    <citation type="submission" date="2023-06" db="EMBL/GenBank/DDBJ databases">
        <authorList>
            <person name="Delattre M."/>
        </authorList>
    </citation>
    <scope>NUCLEOTIDE SEQUENCE</scope>
    <source>
        <strain evidence="2">AF72</strain>
    </source>
</reference>
<dbReference type="EMBL" id="CATQJA010002520">
    <property type="protein sequence ID" value="CAJ0570984.1"/>
    <property type="molecule type" value="Genomic_DNA"/>
</dbReference>
<sequence>MVGTAPDSETLPSASMGPRGLATPSCDEEAYATAPSSPSRPARVNRTVHQFRPVPAPLPPSFPRPLPTRPPQQSRRGNHSRRASPPPPPRRPGDEPPHGPPPPYSATQPDYAQTPAADFGCIICRKTSHGLMQCPVRARLQRQGDLPTGCVLCLERNHHVEECKKLAMARYEAM</sequence>
<feature type="compositionally biased region" description="Pro residues" evidence="1">
    <location>
        <begin position="54"/>
        <end position="70"/>
    </location>
</feature>
<dbReference type="Proteomes" id="UP001177023">
    <property type="component" value="Unassembled WGS sequence"/>
</dbReference>